<evidence type="ECO:0000256" key="4">
    <source>
        <dbReference type="ARBA" id="ARBA00023136"/>
    </source>
</evidence>
<protein>
    <submittedName>
        <fullName evidence="8">Sugar porter family MFS transporter</fullName>
    </submittedName>
</protein>
<evidence type="ECO:0000313" key="8">
    <source>
        <dbReference type="EMBL" id="WUV47961.1"/>
    </source>
</evidence>
<evidence type="ECO:0000256" key="5">
    <source>
        <dbReference type="SAM" id="Phobius"/>
    </source>
</evidence>
<dbReference type="Gene3D" id="1.20.1250.20">
    <property type="entry name" value="MFS general substrate transporter like domains"/>
    <property type="match status" value="1"/>
</dbReference>
<evidence type="ECO:0000256" key="2">
    <source>
        <dbReference type="ARBA" id="ARBA00022692"/>
    </source>
</evidence>
<proteinExistence type="predicted"/>
<dbReference type="RefSeq" id="WP_329412192.1">
    <property type="nucleotide sequence ID" value="NZ_CP109441.1"/>
</dbReference>
<evidence type="ECO:0000256" key="1">
    <source>
        <dbReference type="ARBA" id="ARBA00004651"/>
    </source>
</evidence>
<evidence type="ECO:0000259" key="7">
    <source>
        <dbReference type="PROSITE" id="PS50850"/>
    </source>
</evidence>
<organism evidence="8 9">
    <name type="scientific">Nocardia vinacea</name>
    <dbReference type="NCBI Taxonomy" id="96468"/>
    <lineage>
        <taxon>Bacteria</taxon>
        <taxon>Bacillati</taxon>
        <taxon>Actinomycetota</taxon>
        <taxon>Actinomycetes</taxon>
        <taxon>Mycobacteriales</taxon>
        <taxon>Nocardiaceae</taxon>
        <taxon>Nocardia</taxon>
    </lineage>
</organism>
<keyword evidence="9" id="KW-1185">Reference proteome</keyword>
<keyword evidence="3 5" id="KW-1133">Transmembrane helix</keyword>
<feature type="signal peptide" evidence="6">
    <location>
        <begin position="1"/>
        <end position="21"/>
    </location>
</feature>
<feature type="domain" description="Major facilitator superfamily (MFS) profile" evidence="7">
    <location>
        <begin position="1"/>
        <end position="127"/>
    </location>
</feature>
<dbReference type="PROSITE" id="PS50850">
    <property type="entry name" value="MFS"/>
    <property type="match status" value="1"/>
</dbReference>
<dbReference type="EMBL" id="CP109441">
    <property type="protein sequence ID" value="WUV47961.1"/>
    <property type="molecule type" value="Genomic_DNA"/>
</dbReference>
<reference evidence="8" key="1">
    <citation type="submission" date="2022-10" db="EMBL/GenBank/DDBJ databases">
        <title>The complete genomes of actinobacterial strains from the NBC collection.</title>
        <authorList>
            <person name="Joergensen T.S."/>
            <person name="Alvarez Arevalo M."/>
            <person name="Sterndorff E.B."/>
            <person name="Faurdal D."/>
            <person name="Vuksanovic O."/>
            <person name="Mourched A.-S."/>
            <person name="Charusanti P."/>
            <person name="Shaw S."/>
            <person name="Blin K."/>
            <person name="Weber T."/>
        </authorList>
    </citation>
    <scope>NUCLEOTIDE SEQUENCE</scope>
    <source>
        <strain evidence="8">NBC_01482</strain>
    </source>
</reference>
<gene>
    <name evidence="8" type="ORF">OG563_07035</name>
</gene>
<evidence type="ECO:0000256" key="6">
    <source>
        <dbReference type="SAM" id="SignalP"/>
    </source>
</evidence>
<dbReference type="InterPro" id="IPR020846">
    <property type="entry name" value="MFS_dom"/>
</dbReference>
<comment type="subcellular location">
    <subcellularLocation>
        <location evidence="1">Cell membrane</location>
        <topology evidence="1">Multi-pass membrane protein</topology>
    </subcellularLocation>
</comment>
<feature type="transmembrane region" description="Helical" evidence="5">
    <location>
        <begin position="64"/>
        <end position="87"/>
    </location>
</feature>
<evidence type="ECO:0000256" key="3">
    <source>
        <dbReference type="ARBA" id="ARBA00022989"/>
    </source>
</evidence>
<name>A0ABZ1Z1J2_9NOCA</name>
<keyword evidence="4 5" id="KW-0472">Membrane</keyword>
<evidence type="ECO:0000313" key="9">
    <source>
        <dbReference type="Proteomes" id="UP001432062"/>
    </source>
</evidence>
<dbReference type="Proteomes" id="UP001432062">
    <property type="component" value="Chromosome"/>
</dbReference>
<feature type="chain" id="PRO_5046528024" evidence="6">
    <location>
        <begin position="22"/>
        <end position="163"/>
    </location>
</feature>
<accession>A0ABZ1Z1J2</accession>
<keyword evidence="6" id="KW-0732">Signal</keyword>
<sequence length="163" mass="16863">MICATYLLSGVLLFLSAWAFAAGILNAVTQTLLWCVIFFFASAGASSAYLTVSEIFPIELRGQAISFFFAIAQGCGGVIAPFLFGHLVGDADSVGLDRIALTVGYLIGAGAMIFGGAVARFFGVNAEGRSLEDIADPLSKADHAAGVVSRHDIVPGGRLGGEE</sequence>
<dbReference type="SUPFAM" id="SSF103473">
    <property type="entry name" value="MFS general substrate transporter"/>
    <property type="match status" value="1"/>
</dbReference>
<keyword evidence="2 5" id="KW-0812">Transmembrane</keyword>
<feature type="transmembrane region" description="Helical" evidence="5">
    <location>
        <begin position="99"/>
        <end position="122"/>
    </location>
</feature>
<dbReference type="InterPro" id="IPR036259">
    <property type="entry name" value="MFS_trans_sf"/>
</dbReference>
<feature type="transmembrane region" description="Helical" evidence="5">
    <location>
        <begin position="31"/>
        <end position="52"/>
    </location>
</feature>